<dbReference type="AlphaFoldDB" id="A0A225M822"/>
<reference evidence="3" key="1">
    <citation type="submission" date="2017-06" db="EMBL/GenBank/DDBJ databases">
        <title>Herbaspirillum phytohormonus sp. nov., isolated from the root nodule of Robinia pseudoacacia in lead-zinc mine.</title>
        <authorList>
            <person name="Fan M."/>
            <person name="Lin Y."/>
        </authorList>
    </citation>
    <scope>NUCLEOTIDE SEQUENCE [LARGE SCALE GENOMIC DNA]</scope>
    <source>
        <strain evidence="3">SC-089</strain>
    </source>
</reference>
<sequence length="277" mass="29907">MIRIWHQSVTALASQPAYVGFMRQRASHVLAADTRVDLHGLDPDTHHRDLAPIQAASYRWLSELNSLQVVENVIAAQRQGYDAVAMSCFGDPQIDACRSVVDIPVLGAFEVSVQVAKSAGRAIGLLVPTRAAVRSNWARASAYGFRDQIALVRPCDPELDEYTMDGAFGASRAILDGPIATMRSMIADGVDVIIPAEGVLNALLAYHGVAELDGVPILDSFSAVMLMAESLVNLGRKTGFRTSHAGIYRQPKAAYIKHARNIAVRTLSAAQAQEEKS</sequence>
<protein>
    <recommendedName>
        <fullName evidence="4">Hydantoin racemase</fullName>
    </recommendedName>
</protein>
<evidence type="ECO:0000256" key="1">
    <source>
        <dbReference type="ARBA" id="ARBA00038414"/>
    </source>
</evidence>
<dbReference type="OrthoDB" id="9791723at2"/>
<organism evidence="2 3">
    <name type="scientific">Candidimonas nitroreducens</name>
    <dbReference type="NCBI Taxonomy" id="683354"/>
    <lineage>
        <taxon>Bacteria</taxon>
        <taxon>Pseudomonadati</taxon>
        <taxon>Pseudomonadota</taxon>
        <taxon>Betaproteobacteria</taxon>
        <taxon>Burkholderiales</taxon>
        <taxon>Alcaligenaceae</taxon>
        <taxon>Candidimonas</taxon>
    </lineage>
</organism>
<dbReference type="RefSeq" id="WP_088604481.1">
    <property type="nucleotide sequence ID" value="NZ_NJIH01000009.1"/>
</dbReference>
<comment type="caution">
    <text evidence="2">The sequence shown here is derived from an EMBL/GenBank/DDBJ whole genome shotgun (WGS) entry which is preliminary data.</text>
</comment>
<dbReference type="GO" id="GO:0047661">
    <property type="term" value="F:amino-acid racemase activity"/>
    <property type="evidence" value="ECO:0007669"/>
    <property type="project" value="InterPro"/>
</dbReference>
<gene>
    <name evidence="2" type="ORF">CEY11_16345</name>
</gene>
<dbReference type="InterPro" id="IPR015942">
    <property type="entry name" value="Asp/Glu/hydantoin_racemase"/>
</dbReference>
<dbReference type="EMBL" id="NJIH01000009">
    <property type="protein sequence ID" value="OWT57477.1"/>
    <property type="molecule type" value="Genomic_DNA"/>
</dbReference>
<dbReference type="Proteomes" id="UP000214603">
    <property type="component" value="Unassembled WGS sequence"/>
</dbReference>
<name>A0A225M822_9BURK</name>
<accession>A0A225M822</accession>
<proteinExistence type="inferred from homology"/>
<evidence type="ECO:0000313" key="3">
    <source>
        <dbReference type="Proteomes" id="UP000214603"/>
    </source>
</evidence>
<comment type="similarity">
    <text evidence="1">Belongs to the HyuE racemase family.</text>
</comment>
<evidence type="ECO:0000313" key="2">
    <source>
        <dbReference type="EMBL" id="OWT57477.1"/>
    </source>
</evidence>
<dbReference type="InterPro" id="IPR053714">
    <property type="entry name" value="Iso_Racemase_Enz_sf"/>
</dbReference>
<keyword evidence="3" id="KW-1185">Reference proteome</keyword>
<evidence type="ECO:0008006" key="4">
    <source>
        <dbReference type="Google" id="ProtNLM"/>
    </source>
</evidence>
<dbReference type="Gene3D" id="3.40.50.12500">
    <property type="match status" value="1"/>
</dbReference>
<dbReference type="Pfam" id="PF01177">
    <property type="entry name" value="Asp_Glu_race"/>
    <property type="match status" value="1"/>
</dbReference>